<proteinExistence type="inferred from homology"/>
<evidence type="ECO:0000256" key="2">
    <source>
        <dbReference type="ARBA" id="ARBA00023002"/>
    </source>
</evidence>
<dbReference type="Gene3D" id="3.40.50.720">
    <property type="entry name" value="NAD(P)-binding Rossmann-like Domain"/>
    <property type="match status" value="1"/>
</dbReference>
<dbReference type="GO" id="GO:0016491">
    <property type="term" value="F:oxidoreductase activity"/>
    <property type="evidence" value="ECO:0007669"/>
    <property type="project" value="UniProtKB-KW"/>
</dbReference>
<accession>A0AAU7AVE7</accession>
<dbReference type="RefSeq" id="WP_354702164.1">
    <property type="nucleotide sequence ID" value="NZ_CP114014.1"/>
</dbReference>
<dbReference type="InterPro" id="IPR050984">
    <property type="entry name" value="Gfo/Idh/MocA_domain"/>
</dbReference>
<dbReference type="InterPro" id="IPR036291">
    <property type="entry name" value="NAD(P)-bd_dom_sf"/>
</dbReference>
<dbReference type="Pfam" id="PF22725">
    <property type="entry name" value="GFO_IDH_MocA_C3"/>
    <property type="match status" value="1"/>
</dbReference>
<dbReference type="EC" id="1.1.1.384" evidence="5"/>
<dbReference type="SUPFAM" id="SSF55347">
    <property type="entry name" value="Glyceraldehyde-3-phosphate dehydrogenase-like, C-terminal domain"/>
    <property type="match status" value="1"/>
</dbReference>
<dbReference type="PANTHER" id="PTHR22604">
    <property type="entry name" value="OXIDOREDUCTASES"/>
    <property type="match status" value="1"/>
</dbReference>
<name>A0AAU7AVE7_9ACTN</name>
<dbReference type="InterPro" id="IPR055170">
    <property type="entry name" value="GFO_IDH_MocA-like_dom"/>
</dbReference>
<protein>
    <submittedName>
        <fullName evidence="5">dTDP-3,4-didehydro-2,6-dideoxy-alpha-D-glucose 3-reductase</fullName>
        <ecNumber evidence="5">1.1.1.384</ecNumber>
    </submittedName>
</protein>
<organism evidence="5">
    <name type="scientific">Paraconexibacter sp. AEG42_29</name>
    <dbReference type="NCBI Taxonomy" id="2997339"/>
    <lineage>
        <taxon>Bacteria</taxon>
        <taxon>Bacillati</taxon>
        <taxon>Actinomycetota</taxon>
        <taxon>Thermoleophilia</taxon>
        <taxon>Solirubrobacterales</taxon>
        <taxon>Paraconexibacteraceae</taxon>
        <taxon>Paraconexibacter</taxon>
    </lineage>
</organism>
<keyword evidence="2 5" id="KW-0560">Oxidoreductase</keyword>
<comment type="similarity">
    <text evidence="1">Belongs to the Gfo/Idh/MocA family.</text>
</comment>
<sequence length="325" mass="34824">MTPLRVGLLSTARINHKLVEGARQAADVEVVAVGSRSRERAAAHASELGFEGVRVHASYDDVLADPDVDAVYVALPNGDHVAWSIRALEAGKHVLCEKPLSRRAADVARAFDVAEREGRVLAEAFMWRHHPQVTRLQELIADGVIGEVRSVRAAFSFSLGRTGDVRLSAALDGGALMDVGCYCVSGTRLVLGEPELVGGTQVLGGDGVDVRFAAWLRFPGDRTATIDCAFDLPARDELEIIGSAGTLFLDDPWHARRPVIDVRRGEDVDHVEVPSADPYACELTDLAAAVRGERAPLLGRADAEGQARVIEALYRSAAEGRAVAP</sequence>
<dbReference type="PANTHER" id="PTHR22604:SF105">
    <property type="entry name" value="TRANS-1,2-DIHYDROBENZENE-1,2-DIOL DEHYDROGENASE"/>
    <property type="match status" value="1"/>
</dbReference>
<dbReference type="SUPFAM" id="SSF51735">
    <property type="entry name" value="NAD(P)-binding Rossmann-fold domains"/>
    <property type="match status" value="1"/>
</dbReference>
<evidence type="ECO:0000313" key="5">
    <source>
        <dbReference type="EMBL" id="XAY05659.1"/>
    </source>
</evidence>
<dbReference type="Gene3D" id="3.30.360.10">
    <property type="entry name" value="Dihydrodipicolinate Reductase, domain 2"/>
    <property type="match status" value="1"/>
</dbReference>
<feature type="domain" description="GFO/IDH/MocA-like oxidoreductase" evidence="4">
    <location>
        <begin position="134"/>
        <end position="247"/>
    </location>
</feature>
<reference evidence="5" key="1">
    <citation type="submission" date="2022-12" db="EMBL/GenBank/DDBJ databases">
        <title>Paraconexibacter alkalitolerans sp. nov. and Baekduia alba sp. nov., isolated from soil and emended description of the genera Paraconexibacter (Chun et al., 2020) and Baekduia (An et al., 2020).</title>
        <authorList>
            <person name="Vieira S."/>
            <person name="Huber K.J."/>
            <person name="Geppert A."/>
            <person name="Wolf J."/>
            <person name="Neumann-Schaal M."/>
            <person name="Muesken M."/>
            <person name="Overmann J."/>
        </authorList>
    </citation>
    <scope>NUCLEOTIDE SEQUENCE</scope>
    <source>
        <strain evidence="5">AEG42_29</strain>
    </source>
</reference>
<dbReference type="AlphaFoldDB" id="A0AAU7AVE7"/>
<dbReference type="KEGG" id="parq:DSM112329_02517"/>
<gene>
    <name evidence="5" type="ORF">DSM112329_02517</name>
</gene>
<dbReference type="Pfam" id="PF01408">
    <property type="entry name" value="GFO_IDH_MocA"/>
    <property type="match status" value="1"/>
</dbReference>
<evidence type="ECO:0000259" key="3">
    <source>
        <dbReference type="Pfam" id="PF01408"/>
    </source>
</evidence>
<feature type="domain" description="Gfo/Idh/MocA-like oxidoreductase N-terminal" evidence="3">
    <location>
        <begin position="16"/>
        <end position="123"/>
    </location>
</feature>
<dbReference type="GO" id="GO:0000166">
    <property type="term" value="F:nucleotide binding"/>
    <property type="evidence" value="ECO:0007669"/>
    <property type="project" value="InterPro"/>
</dbReference>
<dbReference type="EMBL" id="CP114014">
    <property type="protein sequence ID" value="XAY05659.1"/>
    <property type="molecule type" value="Genomic_DNA"/>
</dbReference>
<evidence type="ECO:0000259" key="4">
    <source>
        <dbReference type="Pfam" id="PF22725"/>
    </source>
</evidence>
<dbReference type="InterPro" id="IPR000683">
    <property type="entry name" value="Gfo/Idh/MocA-like_OxRdtase_N"/>
</dbReference>
<evidence type="ECO:0000256" key="1">
    <source>
        <dbReference type="ARBA" id="ARBA00010928"/>
    </source>
</evidence>